<dbReference type="InterPro" id="IPR054471">
    <property type="entry name" value="GPIID_WHD"/>
</dbReference>
<dbReference type="InterPro" id="IPR007111">
    <property type="entry name" value="NACHT_NTPase"/>
</dbReference>
<evidence type="ECO:0000259" key="2">
    <source>
        <dbReference type="PROSITE" id="PS50837"/>
    </source>
</evidence>
<dbReference type="InterPro" id="IPR000845">
    <property type="entry name" value="Nucleoside_phosphorylase_d"/>
</dbReference>
<evidence type="ECO:0000313" key="4">
    <source>
        <dbReference type="Proteomes" id="UP000766486"/>
    </source>
</evidence>
<proteinExistence type="predicted"/>
<dbReference type="InterPro" id="IPR027417">
    <property type="entry name" value="P-loop_NTPase"/>
</dbReference>
<dbReference type="Proteomes" id="UP000766486">
    <property type="component" value="Unassembled WGS sequence"/>
</dbReference>
<dbReference type="PANTHER" id="PTHR10039:SF15">
    <property type="entry name" value="NACHT DOMAIN-CONTAINING PROTEIN"/>
    <property type="match status" value="1"/>
</dbReference>
<dbReference type="PANTHER" id="PTHR10039">
    <property type="entry name" value="AMELOGENIN"/>
    <property type="match status" value="1"/>
</dbReference>
<dbReference type="PROSITE" id="PS50837">
    <property type="entry name" value="NACHT"/>
    <property type="match status" value="1"/>
</dbReference>
<keyword evidence="4" id="KW-1185">Reference proteome</keyword>
<feature type="domain" description="NACHT" evidence="2">
    <location>
        <begin position="400"/>
        <end position="544"/>
    </location>
</feature>
<evidence type="ECO:0000256" key="1">
    <source>
        <dbReference type="ARBA" id="ARBA00022737"/>
    </source>
</evidence>
<dbReference type="InterPro" id="IPR056884">
    <property type="entry name" value="NPHP3-like_N"/>
</dbReference>
<dbReference type="Pfam" id="PF24883">
    <property type="entry name" value="NPHP3_N"/>
    <property type="match status" value="1"/>
</dbReference>
<dbReference type="EMBL" id="CABFNS010000800">
    <property type="protein sequence ID" value="VUC29466.1"/>
    <property type="molecule type" value="Genomic_DNA"/>
</dbReference>
<dbReference type="Pfam" id="PF22939">
    <property type="entry name" value="WHD_GPIID"/>
    <property type="match status" value="1"/>
</dbReference>
<dbReference type="SUPFAM" id="SSF53167">
    <property type="entry name" value="Purine and uridine phosphorylases"/>
    <property type="match status" value="1"/>
</dbReference>
<comment type="caution">
    <text evidence="3">The sequence shown here is derived from an EMBL/GenBank/DDBJ whole genome shotgun (WGS) entry which is preliminary data.</text>
</comment>
<dbReference type="Gene3D" id="3.40.50.300">
    <property type="entry name" value="P-loop containing nucleotide triphosphate hydrolases"/>
    <property type="match status" value="1"/>
</dbReference>
<dbReference type="Gene3D" id="3.40.50.1580">
    <property type="entry name" value="Nucleoside phosphorylase domain"/>
    <property type="match status" value="1"/>
</dbReference>
<dbReference type="SUPFAM" id="SSF52540">
    <property type="entry name" value="P-loop containing nucleoside triphosphate hydrolases"/>
    <property type="match status" value="1"/>
</dbReference>
<keyword evidence="1" id="KW-0677">Repeat</keyword>
<dbReference type="InterPro" id="IPR035994">
    <property type="entry name" value="Nucleoside_phosphorylase_sf"/>
</dbReference>
<accession>A0ABY6UH09</accession>
<sequence length="836" mass="93245">MPTQMPTPVVQDAVAAAETVPEDITIAIFCALSCEFTAVKHSLDEKLSCGPNNVGPLKYAYSFGRIGEHKIVIARPHQMGPVEAAHCAATVSQQFPNVRFALMVGIGAGIPNPPKRDIRLGDVAVGIPGDNHPGVLQYDFGKYEAGGRFTLKGFLNKPPAILISADGSLHAEEIEMAESRFLNELERITMKAGYGRPRSKDVLFDPEFPHADPGYDCTGCEASDEKIIVARTSRGVPHVPAVHRGLILSGCGVIKNTQDRNMLSRGYQDAICYEMEAAGIVDEIPCLVIRGICDYADTHKQDGWHYYAAAVAAAYCKAILLKVCGRDAEGQVRMSKEMKRFIGEMQERMQESKKRKALDWLTTTSYGPKQSHFARKRQRGTGQWILSAPEFLDWVQSRSKTLLCTGMPGSGKTILASLVVQDLTRRAANDKTIAVAYIYFSFQQERDQDPEEFLLSLLKQLAQFLGPLPADIKLLYDRHVNKDTRPSWNEILGTIRSVAALHSRIFIVLDALDETSRECRDSFLTHLFNLQTTHMINIFATTRSITEIREQFSGGGMLQIRATDADLRKYLDDRLSKTQCLLMCDTQKIAAISTAVVRAVDGMYILSASLFVESLNSKICLQEVNTALQELETWSGNSGESASCTIYIKMYDQAMKRIMQGRCRELARSVLKWITFAKRPVTNHELRHAIAAEIAFRIGETRINEDFLPTIEFSSVCAGLITVDEETGIIQLVHRTAQEYFQRSQEHWFPNADENIASICVGYLSSPAFEHGPCATDEEFKARLERNPLYDYAARFWGHHARTAPTVHPKMMEFLDKPEQVAAASQALMIRNSPGK</sequence>
<gene>
    <name evidence="3" type="ORF">CLO192961_LOCUS259021</name>
</gene>
<dbReference type="Pfam" id="PF01048">
    <property type="entry name" value="PNP_UDP_1"/>
    <property type="match status" value="1"/>
</dbReference>
<evidence type="ECO:0000313" key="3">
    <source>
        <dbReference type="EMBL" id="VUC29466.1"/>
    </source>
</evidence>
<protein>
    <recommendedName>
        <fullName evidence="2">NACHT domain-containing protein</fullName>
    </recommendedName>
</protein>
<name>A0ABY6UH09_BIOOC</name>
<organism evidence="3 4">
    <name type="scientific">Bionectria ochroleuca</name>
    <name type="common">Gliocladium roseum</name>
    <dbReference type="NCBI Taxonomy" id="29856"/>
    <lineage>
        <taxon>Eukaryota</taxon>
        <taxon>Fungi</taxon>
        <taxon>Dikarya</taxon>
        <taxon>Ascomycota</taxon>
        <taxon>Pezizomycotina</taxon>
        <taxon>Sordariomycetes</taxon>
        <taxon>Hypocreomycetidae</taxon>
        <taxon>Hypocreales</taxon>
        <taxon>Bionectriaceae</taxon>
        <taxon>Clonostachys</taxon>
    </lineage>
</organism>
<reference evidence="3 4" key="1">
    <citation type="submission" date="2019-06" db="EMBL/GenBank/DDBJ databases">
        <authorList>
            <person name="Broberg M."/>
        </authorList>
    </citation>
    <scope>NUCLEOTIDE SEQUENCE [LARGE SCALE GENOMIC DNA]</scope>
</reference>